<keyword evidence="3" id="KW-1185">Reference proteome</keyword>
<dbReference type="InterPro" id="IPR029021">
    <property type="entry name" value="Prot-tyrosine_phosphatase-like"/>
</dbReference>
<proteinExistence type="predicted"/>
<evidence type="ECO:0000313" key="3">
    <source>
        <dbReference type="Proteomes" id="UP000598997"/>
    </source>
</evidence>
<dbReference type="GO" id="GO:0016787">
    <property type="term" value="F:hydrolase activity"/>
    <property type="evidence" value="ECO:0007669"/>
    <property type="project" value="InterPro"/>
</dbReference>
<name>A0A916YJZ1_9SPHN</name>
<dbReference type="AlphaFoldDB" id="A0A916YJZ1"/>
<comment type="caution">
    <text evidence="2">The sequence shown here is derived from an EMBL/GenBank/DDBJ whole genome shotgun (WGS) entry which is preliminary data.</text>
</comment>
<dbReference type="InterPro" id="IPR005939">
    <property type="entry name" value="BLH_phosphatase-like"/>
</dbReference>
<dbReference type="EMBL" id="BMIO01000007">
    <property type="protein sequence ID" value="GGD48888.1"/>
    <property type="molecule type" value="Genomic_DNA"/>
</dbReference>
<evidence type="ECO:0000313" key="2">
    <source>
        <dbReference type="EMBL" id="GGD48888.1"/>
    </source>
</evidence>
<accession>A0A916YJZ1</accession>
<dbReference type="SUPFAM" id="SSF52799">
    <property type="entry name" value="(Phosphotyrosine protein) phosphatases II"/>
    <property type="match status" value="1"/>
</dbReference>
<dbReference type="Pfam" id="PF04273">
    <property type="entry name" value="BLH_phosphatase"/>
    <property type="match status" value="1"/>
</dbReference>
<dbReference type="NCBIfam" id="TIGR01244">
    <property type="entry name" value="TIGR01244 family sulfur transferase"/>
    <property type="match status" value="1"/>
</dbReference>
<protein>
    <recommendedName>
        <fullName evidence="1">Beta-lactamase hydrolase-like protein phosphatase-like domain-containing protein</fullName>
    </recommendedName>
</protein>
<dbReference type="Gene3D" id="3.90.190.10">
    <property type="entry name" value="Protein tyrosine phosphatase superfamily"/>
    <property type="match status" value="1"/>
</dbReference>
<dbReference type="CDD" id="cd14503">
    <property type="entry name" value="PTP-bact"/>
    <property type="match status" value="1"/>
</dbReference>
<evidence type="ECO:0000259" key="1">
    <source>
        <dbReference type="Pfam" id="PF04273"/>
    </source>
</evidence>
<dbReference type="RefSeq" id="WP_066763904.1">
    <property type="nucleotide sequence ID" value="NZ_BMIO01000007.1"/>
</dbReference>
<sequence length="140" mass="14977">MDIRRIDDRFAVSPQITPADVERLAAEGFTTIVCNRPDSEEAGQPTSVAIAKAAKQAGLDFHLIAVSGGAFPETAVARFRGVRQAADGPVLAYCRTGTRSITLETLANPENRSIDDRLSRAAAAGYDLSALRETLVCEEN</sequence>
<organism evidence="2 3">
    <name type="scientific">Croceicoccus pelagius</name>
    <dbReference type="NCBI Taxonomy" id="1703341"/>
    <lineage>
        <taxon>Bacteria</taxon>
        <taxon>Pseudomonadati</taxon>
        <taxon>Pseudomonadota</taxon>
        <taxon>Alphaproteobacteria</taxon>
        <taxon>Sphingomonadales</taxon>
        <taxon>Erythrobacteraceae</taxon>
        <taxon>Croceicoccus</taxon>
    </lineage>
</organism>
<feature type="domain" description="Beta-lactamase hydrolase-like protein phosphatase-like" evidence="1">
    <location>
        <begin position="2"/>
        <end position="107"/>
    </location>
</feature>
<reference evidence="2 3" key="1">
    <citation type="journal article" date="2014" name="Int. J. Syst. Evol. Microbiol.">
        <title>Complete genome sequence of Corynebacterium casei LMG S-19264T (=DSM 44701T), isolated from a smear-ripened cheese.</title>
        <authorList>
            <consortium name="US DOE Joint Genome Institute (JGI-PGF)"/>
            <person name="Walter F."/>
            <person name="Albersmeier A."/>
            <person name="Kalinowski J."/>
            <person name="Ruckert C."/>
        </authorList>
    </citation>
    <scope>NUCLEOTIDE SEQUENCE [LARGE SCALE GENOMIC DNA]</scope>
    <source>
        <strain evidence="2 3">CGMCC 1.15358</strain>
    </source>
</reference>
<dbReference type="Proteomes" id="UP000598997">
    <property type="component" value="Unassembled WGS sequence"/>
</dbReference>
<gene>
    <name evidence="2" type="ORF">GCM10010989_23930</name>
</gene>